<comment type="caution">
    <text evidence="8">The sequence shown here is derived from an EMBL/GenBank/DDBJ whole genome shotgun (WGS) entry which is preliminary data.</text>
</comment>
<dbReference type="Pfam" id="PF00076">
    <property type="entry name" value="RRM_1"/>
    <property type="match status" value="2"/>
</dbReference>
<dbReference type="PROSITE" id="PS50102">
    <property type="entry name" value="RRM"/>
    <property type="match status" value="2"/>
</dbReference>
<dbReference type="Gene3D" id="3.30.70.330">
    <property type="match status" value="2"/>
</dbReference>
<dbReference type="GO" id="GO:0000398">
    <property type="term" value="P:mRNA splicing, via spliceosome"/>
    <property type="evidence" value="ECO:0007669"/>
    <property type="project" value="UniProtKB-ARBA"/>
</dbReference>
<dbReference type="InterPro" id="IPR012677">
    <property type="entry name" value="Nucleotide-bd_a/b_plait_sf"/>
</dbReference>
<feature type="domain" description="RRM" evidence="7">
    <location>
        <begin position="102"/>
        <end position="190"/>
    </location>
</feature>
<dbReference type="InterPro" id="IPR035979">
    <property type="entry name" value="RBD_domain_sf"/>
</dbReference>
<dbReference type="Proteomes" id="UP000788993">
    <property type="component" value="Unassembled WGS sequence"/>
</dbReference>
<dbReference type="AlphaFoldDB" id="A0A9P8PEN2"/>
<name>A0A9P8PEN2_9ASCO</name>
<keyword evidence="3" id="KW-0677">Repeat</keyword>
<proteinExistence type="inferred from homology"/>
<keyword evidence="4 6" id="KW-0694">RNA-binding</keyword>
<dbReference type="GO" id="GO:0003723">
    <property type="term" value="F:RNA binding"/>
    <property type="evidence" value="ECO:0007669"/>
    <property type="project" value="UniProtKB-UniRule"/>
</dbReference>
<evidence type="ECO:0000256" key="6">
    <source>
        <dbReference type="PROSITE-ProRule" id="PRU00176"/>
    </source>
</evidence>
<keyword evidence="5" id="KW-0508">mRNA splicing</keyword>
<dbReference type="GO" id="GO:0005686">
    <property type="term" value="C:U2 snRNP"/>
    <property type="evidence" value="ECO:0007669"/>
    <property type="project" value="TreeGrafter"/>
</dbReference>
<reference evidence="8" key="2">
    <citation type="submission" date="2021-01" db="EMBL/GenBank/DDBJ databases">
        <authorList>
            <person name="Schikora-Tamarit M.A."/>
        </authorList>
    </citation>
    <scope>NUCLEOTIDE SEQUENCE</scope>
    <source>
        <strain evidence="8">NCAIM Y.01608</strain>
    </source>
</reference>
<evidence type="ECO:0000256" key="1">
    <source>
        <dbReference type="ARBA" id="ARBA00007747"/>
    </source>
</evidence>
<dbReference type="InterPro" id="IPR000504">
    <property type="entry name" value="RRM_dom"/>
</dbReference>
<evidence type="ECO:0000256" key="5">
    <source>
        <dbReference type="ARBA" id="ARBA00023187"/>
    </source>
</evidence>
<organism evidence="8 9">
    <name type="scientific">Ogataea polymorpha</name>
    <dbReference type="NCBI Taxonomy" id="460523"/>
    <lineage>
        <taxon>Eukaryota</taxon>
        <taxon>Fungi</taxon>
        <taxon>Dikarya</taxon>
        <taxon>Ascomycota</taxon>
        <taxon>Saccharomycotina</taxon>
        <taxon>Pichiomycetes</taxon>
        <taxon>Pichiales</taxon>
        <taxon>Pichiaceae</taxon>
        <taxon>Ogataea</taxon>
    </lineage>
</organism>
<gene>
    <name evidence="8" type="ORF">OGATHE_002709</name>
</gene>
<evidence type="ECO:0000256" key="2">
    <source>
        <dbReference type="ARBA" id="ARBA00022664"/>
    </source>
</evidence>
<evidence type="ECO:0000259" key="7">
    <source>
        <dbReference type="PROSITE" id="PS50102"/>
    </source>
</evidence>
<dbReference type="PANTHER" id="PTHR15608">
    <property type="entry name" value="SPLICING FACTOR U2AF-ASSOCIATED PROTEIN 2"/>
    <property type="match status" value="1"/>
</dbReference>
<keyword evidence="9" id="KW-1185">Reference proteome</keyword>
<comment type="similarity">
    <text evidence="1">Belongs to the HTATSF1 family.</text>
</comment>
<feature type="domain" description="RRM" evidence="7">
    <location>
        <begin position="264"/>
        <end position="325"/>
    </location>
</feature>
<dbReference type="SMART" id="SM00360">
    <property type="entry name" value="RRM"/>
    <property type="match status" value="2"/>
</dbReference>
<evidence type="ECO:0000313" key="9">
    <source>
        <dbReference type="Proteomes" id="UP000788993"/>
    </source>
</evidence>
<sequence>MPLIEEIQNTLPEDLPQNLATYLFFDKVRARWVIENPEEKECFEFNPILERWVPVIQDYLPEKRPHDEVTTSEYLKREKRQRLDELKQEKEELKQFRRNRNTCIYVSQIPQDITYEELEAVFGKYGVLAQDLRTGSSKIKMYKDDGGRFKGDCLIEYLKEESCDLAIELLDETKLRPADELPIRVSKAEFNNKAEQKPRVKMKTKERLQLKKKIEQIHKKVNDWSDTEEEDETRRSREEKTLIFKHCFTLKELENDPGAILDIKEDIREGCEEIGEVTNVVLYDLEEEGIVSVRFKSAVAANNCISKMNGRYFGGRRLQVEKYDGVTRYKKSTGDAAEGDRLDRFAQWVEGQSIDRQ</sequence>
<accession>A0A9P8PEN2</accession>
<evidence type="ECO:0000256" key="4">
    <source>
        <dbReference type="ARBA" id="ARBA00022884"/>
    </source>
</evidence>
<dbReference type="PANTHER" id="PTHR15608:SF0">
    <property type="entry name" value="HIV TAT-SPECIFIC FACTOR 1"/>
    <property type="match status" value="1"/>
</dbReference>
<evidence type="ECO:0000313" key="8">
    <source>
        <dbReference type="EMBL" id="KAH3669897.1"/>
    </source>
</evidence>
<reference evidence="8" key="1">
    <citation type="journal article" date="2021" name="Open Biol.">
        <title>Shared evolutionary footprints suggest mitochondrial oxidative damage underlies multiple complex I losses in fungi.</title>
        <authorList>
            <person name="Schikora-Tamarit M.A."/>
            <person name="Marcet-Houben M."/>
            <person name="Nosek J."/>
            <person name="Gabaldon T."/>
        </authorList>
    </citation>
    <scope>NUCLEOTIDE SEQUENCE</scope>
    <source>
        <strain evidence="8">NCAIM Y.01608</strain>
    </source>
</reference>
<protein>
    <recommendedName>
        <fullName evidence="7">RRM domain-containing protein</fullName>
    </recommendedName>
</protein>
<evidence type="ECO:0000256" key="3">
    <source>
        <dbReference type="ARBA" id="ARBA00022737"/>
    </source>
</evidence>
<dbReference type="GO" id="GO:0005684">
    <property type="term" value="C:U2-type spliceosomal complex"/>
    <property type="evidence" value="ECO:0007669"/>
    <property type="project" value="TreeGrafter"/>
</dbReference>
<dbReference type="EMBL" id="JAEUBD010000983">
    <property type="protein sequence ID" value="KAH3669897.1"/>
    <property type="molecule type" value="Genomic_DNA"/>
</dbReference>
<dbReference type="InterPro" id="IPR034393">
    <property type="entry name" value="TatSF1-like"/>
</dbReference>
<dbReference type="SUPFAM" id="SSF54928">
    <property type="entry name" value="RNA-binding domain, RBD"/>
    <property type="match status" value="1"/>
</dbReference>
<keyword evidence="2" id="KW-0507">mRNA processing</keyword>
<dbReference type="FunFam" id="3.30.70.330:FF:000105">
    <property type="entry name" value="HIV Tat-specific factor 1 homolog"/>
    <property type="match status" value="1"/>
</dbReference>